<name>A0A8A2VI90_9EURY</name>
<dbReference type="Gene3D" id="3.30.300.30">
    <property type="match status" value="1"/>
</dbReference>
<evidence type="ECO:0008006" key="4">
    <source>
        <dbReference type="Google" id="ProtNLM"/>
    </source>
</evidence>
<sequence length="56" mass="6623">MVSDHNMPDYEQVRDGFAWEDNPREIEFRDELPKTVTGKIRRTELQDEVEEEAEAA</sequence>
<dbReference type="GeneID" id="63186969"/>
<dbReference type="EMBL" id="CP071462">
    <property type="protein sequence ID" value="QSX01242.1"/>
    <property type="molecule type" value="Genomic_DNA"/>
</dbReference>
<feature type="region of interest" description="Disordered" evidence="1">
    <location>
        <begin position="1"/>
        <end position="20"/>
    </location>
</feature>
<keyword evidence="3" id="KW-1185">Reference proteome</keyword>
<evidence type="ECO:0000313" key="2">
    <source>
        <dbReference type="EMBL" id="QSX01242.1"/>
    </source>
</evidence>
<reference evidence="2 3" key="1">
    <citation type="submission" date="2021-03" db="EMBL/GenBank/DDBJ databases">
        <title>Haloterrigena longa sp. nov. and Haloterrigena limicola sp. nov., extremely halophilic archaea isolated from a salt lake.</title>
        <authorList>
            <person name="Henglin C."/>
        </authorList>
    </citation>
    <scope>NUCLEOTIDE SEQUENCE [LARGE SCALE GENOMIC DNA]</scope>
    <source>
        <strain evidence="2 3">KZCA68</strain>
    </source>
</reference>
<protein>
    <recommendedName>
        <fullName evidence="4">AMP-binding enzyme C-terminal domain-containing protein</fullName>
    </recommendedName>
</protein>
<proteinExistence type="predicted"/>
<feature type="compositionally biased region" description="Basic and acidic residues" evidence="1">
    <location>
        <begin position="1"/>
        <end position="14"/>
    </location>
</feature>
<dbReference type="RefSeq" id="WP_207290956.1">
    <property type="nucleotide sequence ID" value="NZ_CP071462.1"/>
</dbReference>
<dbReference type="InterPro" id="IPR045851">
    <property type="entry name" value="AMP-bd_C_sf"/>
</dbReference>
<accession>A0A8A2VI90</accession>
<dbReference type="AlphaFoldDB" id="A0A8A2VI90"/>
<organism evidence="2 3">
    <name type="scientific">Haloterrigena alkaliphila</name>
    <dbReference type="NCBI Taxonomy" id="2816475"/>
    <lineage>
        <taxon>Archaea</taxon>
        <taxon>Methanobacteriati</taxon>
        <taxon>Methanobacteriota</taxon>
        <taxon>Stenosarchaea group</taxon>
        <taxon>Halobacteria</taxon>
        <taxon>Halobacteriales</taxon>
        <taxon>Natrialbaceae</taxon>
        <taxon>Haloterrigena</taxon>
    </lineage>
</organism>
<evidence type="ECO:0000256" key="1">
    <source>
        <dbReference type="SAM" id="MobiDB-lite"/>
    </source>
</evidence>
<gene>
    <name evidence="2" type="ORF">J0X25_06650</name>
</gene>
<dbReference type="KEGG" id="hakz:J0X25_06650"/>
<evidence type="ECO:0000313" key="3">
    <source>
        <dbReference type="Proteomes" id="UP000663203"/>
    </source>
</evidence>
<dbReference type="SUPFAM" id="SSF56801">
    <property type="entry name" value="Acetyl-CoA synthetase-like"/>
    <property type="match status" value="1"/>
</dbReference>
<dbReference type="Proteomes" id="UP000663203">
    <property type="component" value="Chromosome"/>
</dbReference>